<gene>
    <name evidence="2" type="ORF">OIE64_26700</name>
</gene>
<proteinExistence type="predicted"/>
<dbReference type="SUPFAM" id="SSF51445">
    <property type="entry name" value="(Trans)glycosidases"/>
    <property type="match status" value="1"/>
</dbReference>
<reference evidence="2 3" key="1">
    <citation type="submission" date="2022-10" db="EMBL/GenBank/DDBJ databases">
        <title>The complete genomes of actinobacterial strains from the NBC collection.</title>
        <authorList>
            <person name="Joergensen T.S."/>
            <person name="Alvarez Arevalo M."/>
            <person name="Sterndorff E.B."/>
            <person name="Faurdal D."/>
            <person name="Vuksanovic O."/>
            <person name="Mourched A.-S."/>
            <person name="Charusanti P."/>
            <person name="Shaw S."/>
            <person name="Blin K."/>
            <person name="Weber T."/>
        </authorList>
    </citation>
    <scope>NUCLEOTIDE SEQUENCE [LARGE SCALE GENOMIC DNA]</scope>
    <source>
        <strain evidence="2 3">NBC 01769</strain>
    </source>
</reference>
<dbReference type="Gene3D" id="3.20.20.80">
    <property type="entry name" value="Glycosidases"/>
    <property type="match status" value="1"/>
</dbReference>
<dbReference type="RefSeq" id="WP_326595075.1">
    <property type="nucleotide sequence ID" value="NZ_CP109114.1"/>
</dbReference>
<evidence type="ECO:0000313" key="2">
    <source>
        <dbReference type="EMBL" id="WSC16062.1"/>
    </source>
</evidence>
<dbReference type="EMBL" id="CP109114">
    <property type="protein sequence ID" value="WSC16062.1"/>
    <property type="molecule type" value="Genomic_DNA"/>
</dbReference>
<dbReference type="Proteomes" id="UP001330827">
    <property type="component" value="Chromosome"/>
</dbReference>
<organism evidence="2 3">
    <name type="scientific">Streptomyces brevispora</name>
    <dbReference type="NCBI Taxonomy" id="887462"/>
    <lineage>
        <taxon>Bacteria</taxon>
        <taxon>Bacillati</taxon>
        <taxon>Actinomycetota</taxon>
        <taxon>Actinomycetes</taxon>
        <taxon>Kitasatosporales</taxon>
        <taxon>Streptomycetaceae</taxon>
        <taxon>Streptomyces</taxon>
    </lineage>
</organism>
<dbReference type="CDD" id="cd06418">
    <property type="entry name" value="GH25_BacA-like"/>
    <property type="match status" value="1"/>
</dbReference>
<name>A0ABZ1GA69_9ACTN</name>
<keyword evidence="3" id="KW-1185">Reference proteome</keyword>
<dbReference type="InterPro" id="IPR015020">
    <property type="entry name" value="Rv2525c-like_Glyco_Hydro-like"/>
</dbReference>
<dbReference type="Pfam" id="PF08924">
    <property type="entry name" value="Rv2525c_GlyHyd-like"/>
    <property type="match status" value="1"/>
</dbReference>
<dbReference type="InterPro" id="IPR017853">
    <property type="entry name" value="GH"/>
</dbReference>
<evidence type="ECO:0000259" key="1">
    <source>
        <dbReference type="Pfam" id="PF08924"/>
    </source>
</evidence>
<sequence length="784" mass="86307">MADAKVLEGQKWVNATYAGVSGYVKCPENGQTGWSTMYSFIMGLQHELGISPVVASFGETTMSKLVAYKSISDGDQNKNIRDIIRYGLFCKGYWGESGDTFNADALESMKKNMGIWQSGQDAWNRSVQAKVFKALLTMDAYVVIAGGTDKIRGIQQWLNGRYWEKSAYNIGPCDGLYSRDVQKSLVIALQYEMGIAAPNGNFGPGTQAALKNHTLAEGATGIMVSLFTAACVFNEPVPVGTDGVRTAFTSTFSSNITEYVRLFQEFSYLPQRAGRADYDTWCQLLVSMGNPDRDVTGADTRFVINADRAKWLKNSGCEIVGRYLYSPDPNFEKEIRPGELETILAAGLKFFPIMQVHGRDVTEYNYTTGFQHALIAHEQATKFNIPRGSVIYFAVDFDATQDEMDPFIVKYFNGVVVGLADRGKKYIHGVYGSRNVCINATQKTYARYSFVSGMSWGFSGNLGFPLPANWSFNQIKEISGIETGGEGGKIDLDHDVWRPYSDPGVRSLAAAPSPAADFMTYIDQLYATAQDYKASNSTSRSASQLVMEFVRHEEYGGLNWGILIGNYDRDWVTYAKSKGHTVKKGFTDPNSGYEIGPDHLLATANGHLLFTQPTNPKSVNSGDIAGWGGDFMTFYANWRNDEQQYASGKAYCDAKLAKPGVSSSFSFQDLIEDADGYLIARACNAGTPINQIVREHYGNGGGHLTRFTQYFSKRFSTAADCRDQAFNDLTMENETFNLARSALILAKGAQSPTVLANLPGGFDKLRNFCQGFVDAIVARVGAES</sequence>
<evidence type="ECO:0000313" key="3">
    <source>
        <dbReference type="Proteomes" id="UP001330827"/>
    </source>
</evidence>
<protein>
    <submittedName>
        <fullName evidence="2">DUF1906 domain-containing protein</fullName>
    </submittedName>
</protein>
<accession>A0ABZ1GA69</accession>
<feature type="domain" description="Rv2525c-like glycoside hydrolase-like" evidence="1">
    <location>
        <begin position="311"/>
        <end position="475"/>
    </location>
</feature>